<dbReference type="Gramene" id="rna41724">
    <property type="protein sequence ID" value="RHN47160.1"/>
    <property type="gene ID" value="gene41724"/>
</dbReference>
<proteinExistence type="inferred from homology"/>
<dbReference type="FunFam" id="3.40.50.2000:FF:000237">
    <property type="entry name" value="Glycosyltransferase"/>
    <property type="match status" value="1"/>
</dbReference>
<evidence type="ECO:0000313" key="6">
    <source>
        <dbReference type="EMBL" id="RHN47160.1"/>
    </source>
</evidence>
<evidence type="ECO:0000256" key="3">
    <source>
        <dbReference type="ARBA" id="ARBA00022679"/>
    </source>
</evidence>
<dbReference type="FunFam" id="3.40.50.2000:FF:000057">
    <property type="entry name" value="Glycosyltransferase"/>
    <property type="match status" value="1"/>
</dbReference>
<evidence type="ECO:0000256" key="1">
    <source>
        <dbReference type="ARBA" id="ARBA00009995"/>
    </source>
</evidence>
<keyword evidence="3 4" id="KW-0808">Transferase</keyword>
<protein>
    <recommendedName>
        <fullName evidence="5">Glycosyltransferase</fullName>
        <ecNumber evidence="5">2.4.1.-</ecNumber>
    </recommendedName>
</protein>
<sequence>MHNIMPYSYHKFNTSSPNLLTPQEFVKQMENKTISTKSVHCLVLPFPAHGHTNPMLEFSKLLQQQEGVKVTLVTTISNYKNIPKLPNNSITIETISDGFDKGGVAEAKDFKLYLNKFWQVGPQSLAHLINNLNARNDHVDCLIYDSFMPWCLDVAKEFGIVGASFLTQNLVMNSIYYHVHLGKLKPPFVEQEITLPALPQLQPRDMPSFYFTYEQDPTFLDIGVAQFSNIHKADWILCNSFFELEKEVADWTMKIWSNFRTVGPCLPYTFLDKRVKDDEDHSIAQLKSDESIEWLNNKPKRSAVYVSFGSMASLNEEQIEEVAHCLKDCGSYFLWVVKTSEETKLPKDFEKKSENGLVVAWCPQLEVLAHEAIGCFVTHCGWNSTLEALSIGVPIVAIPLYSDQGIDAKFLVDIWKVGIRPLVDEKQIVRKDPLKDCICEIMSMSEKGKEIMNNVMQWKTLATRAVGKDGSSHKNMIEFVNSLFQV</sequence>
<name>A0A396H1P4_MEDTR</name>
<gene>
    <name evidence="6" type="ORF">MtrunA17_Chr7g0249931</name>
</gene>
<dbReference type="CDD" id="cd03784">
    <property type="entry name" value="GT1_Gtf-like"/>
    <property type="match status" value="1"/>
</dbReference>
<reference evidence="6" key="1">
    <citation type="journal article" date="2018" name="Nat. Plants">
        <title>Whole-genome landscape of Medicago truncatula symbiotic genes.</title>
        <authorList>
            <person name="Pecrix Y."/>
            <person name="Gamas P."/>
            <person name="Carrere S."/>
        </authorList>
    </citation>
    <scope>NUCLEOTIDE SEQUENCE</scope>
    <source>
        <tissue evidence="6">Leaves</tissue>
    </source>
</reference>
<comment type="similarity">
    <text evidence="1 4">Belongs to the UDP-glycosyltransferase family.</text>
</comment>
<evidence type="ECO:0000256" key="5">
    <source>
        <dbReference type="RuleBase" id="RU362057"/>
    </source>
</evidence>
<dbReference type="Pfam" id="PF00201">
    <property type="entry name" value="UDPGT"/>
    <property type="match status" value="1"/>
</dbReference>
<dbReference type="InterPro" id="IPR002213">
    <property type="entry name" value="UDP_glucos_trans"/>
</dbReference>
<dbReference type="PANTHER" id="PTHR11926">
    <property type="entry name" value="GLUCOSYL/GLUCURONOSYL TRANSFERASES"/>
    <property type="match status" value="1"/>
</dbReference>
<dbReference type="EMBL" id="PSQE01000007">
    <property type="protein sequence ID" value="RHN47160.1"/>
    <property type="molecule type" value="Genomic_DNA"/>
</dbReference>
<dbReference type="AlphaFoldDB" id="A0A396H1P4"/>
<dbReference type="Proteomes" id="UP000265566">
    <property type="component" value="Chromosome 7"/>
</dbReference>
<evidence type="ECO:0000256" key="2">
    <source>
        <dbReference type="ARBA" id="ARBA00022676"/>
    </source>
</evidence>
<dbReference type="GO" id="GO:0008194">
    <property type="term" value="F:UDP-glycosyltransferase activity"/>
    <property type="evidence" value="ECO:0007669"/>
    <property type="project" value="InterPro"/>
</dbReference>
<keyword evidence="2 4" id="KW-0328">Glycosyltransferase</keyword>
<organism evidence="6">
    <name type="scientific">Medicago truncatula</name>
    <name type="common">Barrel medic</name>
    <name type="synonym">Medicago tribuloides</name>
    <dbReference type="NCBI Taxonomy" id="3880"/>
    <lineage>
        <taxon>Eukaryota</taxon>
        <taxon>Viridiplantae</taxon>
        <taxon>Streptophyta</taxon>
        <taxon>Embryophyta</taxon>
        <taxon>Tracheophyta</taxon>
        <taxon>Spermatophyta</taxon>
        <taxon>Magnoliopsida</taxon>
        <taxon>eudicotyledons</taxon>
        <taxon>Gunneridae</taxon>
        <taxon>Pentapetalae</taxon>
        <taxon>rosids</taxon>
        <taxon>fabids</taxon>
        <taxon>Fabales</taxon>
        <taxon>Fabaceae</taxon>
        <taxon>Papilionoideae</taxon>
        <taxon>50 kb inversion clade</taxon>
        <taxon>NPAAA clade</taxon>
        <taxon>Hologalegina</taxon>
        <taxon>IRL clade</taxon>
        <taxon>Trifolieae</taxon>
        <taxon>Medicago</taxon>
    </lineage>
</organism>
<dbReference type="EC" id="2.4.1.-" evidence="5"/>
<dbReference type="PROSITE" id="PS00375">
    <property type="entry name" value="UDPGT"/>
    <property type="match status" value="1"/>
</dbReference>
<accession>A0A396H1P4</accession>
<dbReference type="Gene3D" id="3.40.50.2000">
    <property type="entry name" value="Glycogen Phosphorylase B"/>
    <property type="match status" value="2"/>
</dbReference>
<dbReference type="OrthoDB" id="5835829at2759"/>
<evidence type="ECO:0000256" key="4">
    <source>
        <dbReference type="RuleBase" id="RU003718"/>
    </source>
</evidence>
<comment type="caution">
    <text evidence="6">The sequence shown here is derived from an EMBL/GenBank/DDBJ whole genome shotgun (WGS) entry which is preliminary data.</text>
</comment>
<dbReference type="InterPro" id="IPR035595">
    <property type="entry name" value="UDP_glycos_trans_CS"/>
</dbReference>
<dbReference type="SUPFAM" id="SSF53756">
    <property type="entry name" value="UDP-Glycosyltransferase/glycogen phosphorylase"/>
    <property type="match status" value="1"/>
</dbReference>
<dbReference type="PANTHER" id="PTHR11926:SF1545">
    <property type="entry name" value="GLYCOSYLTRANSFERASE"/>
    <property type="match status" value="1"/>
</dbReference>